<gene>
    <name evidence="2" type="ORF">A3Q29_20010</name>
</gene>
<dbReference type="Pfam" id="PF00583">
    <property type="entry name" value="Acetyltransf_1"/>
    <property type="match status" value="1"/>
</dbReference>
<dbReference type="RefSeq" id="WP_070928678.1">
    <property type="nucleotide sequence ID" value="NZ_CANMXG010000004.1"/>
</dbReference>
<proteinExistence type="predicted"/>
<dbReference type="Proteomes" id="UP000179588">
    <property type="component" value="Unassembled WGS sequence"/>
</dbReference>
<comment type="caution">
    <text evidence="2">The sequence shown here is derived from an EMBL/GenBank/DDBJ whole genome shotgun (WGS) entry which is preliminary data.</text>
</comment>
<dbReference type="InterPro" id="IPR016181">
    <property type="entry name" value="Acyl_CoA_acyltransferase"/>
</dbReference>
<dbReference type="EMBL" id="LVIE01000172">
    <property type="protein sequence ID" value="OHT23758.1"/>
    <property type="molecule type" value="Genomic_DNA"/>
</dbReference>
<accession>A0A1S1HNT1</accession>
<dbReference type="OrthoDB" id="7678938at2"/>
<reference evidence="2 3" key="1">
    <citation type="submission" date="2016-03" db="EMBL/GenBank/DDBJ databases">
        <title>Genome sequence of Providencia stuartii strain, isolated from the salivary glands of larval Lucilia sericata.</title>
        <authorList>
            <person name="Yuan Y."/>
            <person name="Zhang Y."/>
            <person name="Fu S."/>
            <person name="Crippen T.L."/>
            <person name="Visi D."/>
            <person name="Benbow M.E."/>
            <person name="Allen M."/>
            <person name="Tomberlin J.K."/>
            <person name="Sze S.-H."/>
            <person name="Tarone A.M."/>
        </authorList>
    </citation>
    <scope>NUCLEOTIDE SEQUENCE [LARGE SCALE GENOMIC DNA]</scope>
    <source>
        <strain evidence="2 3">Crippen</strain>
    </source>
</reference>
<dbReference type="Gene3D" id="3.40.630.30">
    <property type="match status" value="1"/>
</dbReference>
<dbReference type="SUPFAM" id="SSF55729">
    <property type="entry name" value="Acyl-CoA N-acyltransferases (Nat)"/>
    <property type="match status" value="1"/>
</dbReference>
<keyword evidence="3" id="KW-1185">Reference proteome</keyword>
<evidence type="ECO:0000313" key="2">
    <source>
        <dbReference type="EMBL" id="OHT23758.1"/>
    </source>
</evidence>
<dbReference type="GO" id="GO:0016747">
    <property type="term" value="F:acyltransferase activity, transferring groups other than amino-acyl groups"/>
    <property type="evidence" value="ECO:0007669"/>
    <property type="project" value="InterPro"/>
</dbReference>
<evidence type="ECO:0000259" key="1">
    <source>
        <dbReference type="PROSITE" id="PS51186"/>
    </source>
</evidence>
<protein>
    <recommendedName>
        <fullName evidence="1">N-acetyltransferase domain-containing protein</fullName>
    </recommendedName>
</protein>
<dbReference type="AlphaFoldDB" id="A0A1S1HNT1"/>
<dbReference type="CDD" id="cd04301">
    <property type="entry name" value="NAT_SF"/>
    <property type="match status" value="1"/>
</dbReference>
<name>A0A1S1HNT1_PROST</name>
<sequence length="153" mass="17865">MHFITLNEHHTHLIEQITHTLHTEWHELKSWSDLDNIRQRLITRITAPSPQTVACFIDDKEQLLATASIILNELIGIKDSKWWIGEIVTVPSARGKGIGSQLIEQLYLKFKQHTDECLYLYTPDMQALYRRMGWRDVQQTIANNEQVTVMKRG</sequence>
<dbReference type="InterPro" id="IPR000182">
    <property type="entry name" value="GNAT_dom"/>
</dbReference>
<organism evidence="2 3">
    <name type="scientific">Providencia stuartii</name>
    <dbReference type="NCBI Taxonomy" id="588"/>
    <lineage>
        <taxon>Bacteria</taxon>
        <taxon>Pseudomonadati</taxon>
        <taxon>Pseudomonadota</taxon>
        <taxon>Gammaproteobacteria</taxon>
        <taxon>Enterobacterales</taxon>
        <taxon>Morganellaceae</taxon>
        <taxon>Providencia</taxon>
    </lineage>
</organism>
<feature type="domain" description="N-acetyltransferase" evidence="1">
    <location>
        <begin position="1"/>
        <end position="153"/>
    </location>
</feature>
<dbReference type="PROSITE" id="PS51186">
    <property type="entry name" value="GNAT"/>
    <property type="match status" value="1"/>
</dbReference>
<evidence type="ECO:0000313" key="3">
    <source>
        <dbReference type="Proteomes" id="UP000179588"/>
    </source>
</evidence>